<comment type="caution">
    <text evidence="2">The sequence shown here is derived from an EMBL/GenBank/DDBJ whole genome shotgun (WGS) entry which is preliminary data.</text>
</comment>
<name>A0A855Y188_9BACL</name>
<feature type="transmembrane region" description="Helical" evidence="1">
    <location>
        <begin position="31"/>
        <end position="49"/>
    </location>
</feature>
<reference evidence="2 3" key="1">
    <citation type="submission" date="2018-05" db="EMBL/GenBank/DDBJ databases">
        <title>Freshwater and sediment microbial communities from various areas in North America, analyzing microbe dynamics in response to fracking.</title>
        <authorList>
            <person name="Lamendella R."/>
        </authorList>
    </citation>
    <scope>NUCLEOTIDE SEQUENCE [LARGE SCALE GENOMIC DNA]</scope>
    <source>
        <strain evidence="2 3">DB-3</strain>
    </source>
</reference>
<keyword evidence="1" id="KW-0812">Transmembrane</keyword>
<feature type="transmembrane region" description="Helical" evidence="1">
    <location>
        <begin position="6"/>
        <end position="24"/>
    </location>
</feature>
<dbReference type="Proteomes" id="UP000247078">
    <property type="component" value="Unassembled WGS sequence"/>
</dbReference>
<evidence type="ECO:0000256" key="1">
    <source>
        <dbReference type="SAM" id="Phobius"/>
    </source>
</evidence>
<protein>
    <submittedName>
        <fullName evidence="2">Uncharacterized protein</fullName>
    </submittedName>
</protein>
<evidence type="ECO:0000313" key="3">
    <source>
        <dbReference type="Proteomes" id="UP000247078"/>
    </source>
</evidence>
<keyword evidence="1" id="KW-1133">Transmembrane helix</keyword>
<dbReference type="AlphaFoldDB" id="A0A855Y188"/>
<organism evidence="2 3">
    <name type="scientific">Paenibacillus pabuli</name>
    <dbReference type="NCBI Taxonomy" id="1472"/>
    <lineage>
        <taxon>Bacteria</taxon>
        <taxon>Bacillati</taxon>
        <taxon>Bacillota</taxon>
        <taxon>Bacilli</taxon>
        <taxon>Bacillales</taxon>
        <taxon>Paenibacillaceae</taxon>
        <taxon>Paenibacillus</taxon>
    </lineage>
</organism>
<gene>
    <name evidence="2" type="ORF">DET56_11287</name>
</gene>
<dbReference type="RefSeq" id="WP_110001415.1">
    <property type="nucleotide sequence ID" value="NZ_QGTZ01000012.1"/>
</dbReference>
<evidence type="ECO:0000313" key="2">
    <source>
        <dbReference type="EMBL" id="PWW35503.1"/>
    </source>
</evidence>
<proteinExistence type="predicted"/>
<dbReference type="EMBL" id="QGTZ01000012">
    <property type="protein sequence ID" value="PWW35503.1"/>
    <property type="molecule type" value="Genomic_DNA"/>
</dbReference>
<sequence>MKLASVLGILILAATIIYVEWNYSKEKRAKWLSAGFTSVSALIGIVLLFDTNFPGPSDLVKLLFGRVDQMMK</sequence>
<keyword evidence="1" id="KW-0472">Membrane</keyword>
<accession>A0A855Y188</accession>